<evidence type="ECO:0000256" key="1">
    <source>
        <dbReference type="ARBA" id="ARBA00004651"/>
    </source>
</evidence>
<evidence type="ECO:0000256" key="5">
    <source>
        <dbReference type="ARBA" id="ARBA00023136"/>
    </source>
</evidence>
<comment type="subcellular location">
    <subcellularLocation>
        <location evidence="1 10">Cell membrane</location>
        <topology evidence="1 10">Multi-pass membrane protein</topology>
    </subcellularLocation>
</comment>
<comment type="function">
    <text evidence="9 10">Fluoride-specific ion channel. Important for reducing fluoride concentration in the cell, thus reducing its toxicity.</text>
</comment>
<evidence type="ECO:0000313" key="11">
    <source>
        <dbReference type="EMBL" id="MFD1813317.1"/>
    </source>
</evidence>
<evidence type="ECO:0000256" key="9">
    <source>
        <dbReference type="ARBA" id="ARBA00049940"/>
    </source>
</evidence>
<comment type="similarity">
    <text evidence="7 10">Belongs to the fluoride channel Fluc/FEX (TC 1.A.43) family.</text>
</comment>
<keyword evidence="4 10" id="KW-1133">Transmembrane helix</keyword>
<evidence type="ECO:0000256" key="10">
    <source>
        <dbReference type="HAMAP-Rule" id="MF_00454"/>
    </source>
</evidence>
<comment type="caution">
    <text evidence="11">The sequence shown here is derived from an EMBL/GenBank/DDBJ whole genome shotgun (WGS) entry which is preliminary data.</text>
</comment>
<dbReference type="NCBIfam" id="TIGR00494">
    <property type="entry name" value="crcB"/>
    <property type="match status" value="1"/>
</dbReference>
<evidence type="ECO:0000256" key="3">
    <source>
        <dbReference type="ARBA" id="ARBA00022692"/>
    </source>
</evidence>
<keyword evidence="2 10" id="KW-1003">Cell membrane</keyword>
<keyword evidence="5 10" id="KW-0472">Membrane</keyword>
<keyword evidence="10" id="KW-0479">Metal-binding</keyword>
<protein>
    <recommendedName>
        <fullName evidence="10">Fluoride-specific ion channel FluC</fullName>
    </recommendedName>
</protein>
<evidence type="ECO:0000256" key="2">
    <source>
        <dbReference type="ARBA" id="ARBA00022475"/>
    </source>
</evidence>
<keyword evidence="10" id="KW-0406">Ion transport</keyword>
<feature type="binding site" evidence="10">
    <location>
        <position position="81"/>
    </location>
    <ligand>
        <name>Na(+)</name>
        <dbReference type="ChEBI" id="CHEBI:29101"/>
        <note>structural</note>
    </ligand>
</feature>
<organism evidence="11 12">
    <name type="scientific">Rhodococcus gannanensis</name>
    <dbReference type="NCBI Taxonomy" id="1960308"/>
    <lineage>
        <taxon>Bacteria</taxon>
        <taxon>Bacillati</taxon>
        <taxon>Actinomycetota</taxon>
        <taxon>Actinomycetes</taxon>
        <taxon>Mycobacteriales</taxon>
        <taxon>Nocardiaceae</taxon>
        <taxon>Rhodococcus</taxon>
    </lineage>
</organism>
<feature type="transmembrane region" description="Helical" evidence="10">
    <location>
        <begin position="100"/>
        <end position="124"/>
    </location>
</feature>
<dbReference type="PANTHER" id="PTHR28259:SF1">
    <property type="entry name" value="FLUORIDE EXPORT PROTEIN 1-RELATED"/>
    <property type="match status" value="1"/>
</dbReference>
<dbReference type="InterPro" id="IPR003691">
    <property type="entry name" value="FluC"/>
</dbReference>
<evidence type="ECO:0000256" key="6">
    <source>
        <dbReference type="ARBA" id="ARBA00023303"/>
    </source>
</evidence>
<feature type="binding site" evidence="10">
    <location>
        <position position="78"/>
    </location>
    <ligand>
        <name>Na(+)</name>
        <dbReference type="ChEBI" id="CHEBI:29101"/>
        <note>structural</note>
    </ligand>
</feature>
<evidence type="ECO:0000256" key="4">
    <source>
        <dbReference type="ARBA" id="ARBA00022989"/>
    </source>
</evidence>
<evidence type="ECO:0000256" key="7">
    <source>
        <dbReference type="ARBA" id="ARBA00035120"/>
    </source>
</evidence>
<dbReference type="Proteomes" id="UP001597286">
    <property type="component" value="Unassembled WGS sequence"/>
</dbReference>
<dbReference type="RefSeq" id="WP_378485788.1">
    <property type="nucleotide sequence ID" value="NZ_JBHUFB010000010.1"/>
</dbReference>
<proteinExistence type="inferred from homology"/>
<evidence type="ECO:0000256" key="8">
    <source>
        <dbReference type="ARBA" id="ARBA00035585"/>
    </source>
</evidence>
<feature type="transmembrane region" description="Helical" evidence="10">
    <location>
        <begin position="37"/>
        <end position="58"/>
    </location>
</feature>
<name>A0ABW4P468_9NOCA</name>
<comment type="catalytic activity">
    <reaction evidence="8">
        <text>fluoride(in) = fluoride(out)</text>
        <dbReference type="Rhea" id="RHEA:76159"/>
        <dbReference type="ChEBI" id="CHEBI:17051"/>
    </reaction>
    <physiologicalReaction direction="left-to-right" evidence="8">
        <dbReference type="Rhea" id="RHEA:76160"/>
    </physiologicalReaction>
</comment>
<keyword evidence="10" id="KW-0915">Sodium</keyword>
<dbReference type="PANTHER" id="PTHR28259">
    <property type="entry name" value="FLUORIDE EXPORT PROTEIN 1-RELATED"/>
    <property type="match status" value="1"/>
</dbReference>
<keyword evidence="12" id="KW-1185">Reference proteome</keyword>
<dbReference type="Pfam" id="PF02537">
    <property type="entry name" value="CRCB"/>
    <property type="match status" value="1"/>
</dbReference>
<feature type="transmembrane region" description="Helical" evidence="10">
    <location>
        <begin position="70"/>
        <end position="88"/>
    </location>
</feature>
<comment type="activity regulation">
    <text evidence="10">Na(+) is not transported, but it plays an essential structural role and its presence is essential for fluoride channel function.</text>
</comment>
<dbReference type="EMBL" id="JBHUFB010000010">
    <property type="protein sequence ID" value="MFD1813317.1"/>
    <property type="molecule type" value="Genomic_DNA"/>
</dbReference>
<keyword evidence="10" id="KW-0813">Transport</keyword>
<sequence length="139" mass="14125">MRGDAAVVAAVAVGGALGALARYGVARMIPAAPDTFPWATFTVNVLGCLLIGILLVLVTEAWTAHFLLRPFLGVGVLGGFTTFSTYAVEIVGLTDEGRPVLAFTYLAGTLVAALAAVVAGVWFTRAAVGVAVTKGSDDG</sequence>
<keyword evidence="6 10" id="KW-0407">Ion channel</keyword>
<dbReference type="HAMAP" id="MF_00454">
    <property type="entry name" value="FluC"/>
    <property type="match status" value="1"/>
</dbReference>
<gene>
    <name evidence="10 11" type="primary">crcB</name>
    <name evidence="10" type="synonym">fluC</name>
    <name evidence="11" type="ORF">ACFSJG_13920</name>
</gene>
<evidence type="ECO:0000313" key="12">
    <source>
        <dbReference type="Proteomes" id="UP001597286"/>
    </source>
</evidence>
<accession>A0ABW4P468</accession>
<keyword evidence="3 10" id="KW-0812">Transmembrane</keyword>
<reference evidence="12" key="1">
    <citation type="journal article" date="2019" name="Int. J. Syst. Evol. Microbiol.">
        <title>The Global Catalogue of Microorganisms (GCM) 10K type strain sequencing project: providing services to taxonomists for standard genome sequencing and annotation.</title>
        <authorList>
            <consortium name="The Broad Institute Genomics Platform"/>
            <consortium name="The Broad Institute Genome Sequencing Center for Infectious Disease"/>
            <person name="Wu L."/>
            <person name="Ma J."/>
        </authorList>
    </citation>
    <scope>NUCLEOTIDE SEQUENCE [LARGE SCALE GENOMIC DNA]</scope>
    <source>
        <strain evidence="12">DT72</strain>
    </source>
</reference>